<evidence type="ECO:0000256" key="5">
    <source>
        <dbReference type="SAM" id="SignalP"/>
    </source>
</evidence>
<comment type="function">
    <text evidence="4">Cytokine with a wide variety of biological functions in immunity, tissue regeneration, and metabolism. Binds to IL6R, then the complex associates to the signaling subunit IL6ST/gp130 to trigger the intracellular IL6-signaling pathway. The interaction with the membrane-bound IL6R and IL6ST stimulates 'classic signaling', whereas the binding of IL6 and soluble IL6R to IL6ST stimulates 'trans-signaling'. Alternatively, 'cluster signaling' occurs when membrane-bound IL6:IL6R complexes on transmitter cells activate IL6ST receptors on neighboring receiver cells.</text>
</comment>
<sequence length="216" mass="23722">NKPKHNKLRMLADVHVFSAVMLAALLLCASGAPIEDGSVAGDFSGEETEEAEMSTVKPFNIWRSLFDSAQEYEKAVRACSLTMINSSITRAVLLSFVQETCLQTLAKGLLIYSVLLKHVEKEYRGSLNFSDAPSNIGTLIDLAGMVKGKMKNSNQVTPLTSSEEEQLLKEVNSPDPYHSKLNAYSILRALKAFLSEGKRAVCRMEKQLNQSADTSC</sequence>
<dbReference type="GO" id="GO:0030154">
    <property type="term" value="P:cell differentiation"/>
    <property type="evidence" value="ECO:0007669"/>
    <property type="project" value="InterPro"/>
</dbReference>
<accession>A0A3Q2X2P5</accession>
<reference evidence="6" key="2">
    <citation type="submission" date="2025-09" db="UniProtKB">
        <authorList>
            <consortium name="Ensembl"/>
        </authorList>
    </citation>
    <scope>IDENTIFICATION</scope>
</reference>
<dbReference type="GO" id="GO:0005615">
    <property type="term" value="C:extracellular space"/>
    <property type="evidence" value="ECO:0007669"/>
    <property type="project" value="InterPro"/>
</dbReference>
<dbReference type="GO" id="GO:0005138">
    <property type="term" value="F:interleukin-6 receptor binding"/>
    <property type="evidence" value="ECO:0007669"/>
    <property type="project" value="InterPro"/>
</dbReference>
<comment type="similarity">
    <text evidence="1">Belongs to the IL-6 superfamily.</text>
</comment>
<evidence type="ECO:0000256" key="1">
    <source>
        <dbReference type="ARBA" id="ARBA00007432"/>
    </source>
</evidence>
<feature type="chain" id="PRO_5018646463" description="Interleukin-6" evidence="5">
    <location>
        <begin position="32"/>
        <end position="216"/>
    </location>
</feature>
<evidence type="ECO:0000256" key="3">
    <source>
        <dbReference type="ARBA" id="ARBA00022486"/>
    </source>
</evidence>
<dbReference type="Ensembl" id="ENSHBUT00000027123.1">
    <property type="protein sequence ID" value="ENSHBUP00000033362.1"/>
    <property type="gene ID" value="ENSHBUG00000020308.1"/>
</dbReference>
<dbReference type="GO" id="GO:0006953">
    <property type="term" value="P:acute-phase response"/>
    <property type="evidence" value="ECO:0007669"/>
    <property type="project" value="UniProtKB-KW"/>
</dbReference>
<evidence type="ECO:0000256" key="2">
    <source>
        <dbReference type="ARBA" id="ARBA00019464"/>
    </source>
</evidence>
<evidence type="ECO:0000313" key="6">
    <source>
        <dbReference type="Ensembl" id="ENSHBUP00000033362.1"/>
    </source>
</evidence>
<organism evidence="6 7">
    <name type="scientific">Haplochromis burtoni</name>
    <name type="common">Burton's mouthbrooder</name>
    <name type="synonym">Chromis burtoni</name>
    <dbReference type="NCBI Taxonomy" id="8153"/>
    <lineage>
        <taxon>Eukaryota</taxon>
        <taxon>Metazoa</taxon>
        <taxon>Chordata</taxon>
        <taxon>Craniata</taxon>
        <taxon>Vertebrata</taxon>
        <taxon>Euteleostomi</taxon>
        <taxon>Actinopterygii</taxon>
        <taxon>Neopterygii</taxon>
        <taxon>Teleostei</taxon>
        <taxon>Neoteleostei</taxon>
        <taxon>Acanthomorphata</taxon>
        <taxon>Ovalentaria</taxon>
        <taxon>Cichlomorphae</taxon>
        <taxon>Cichliformes</taxon>
        <taxon>Cichlidae</taxon>
        <taxon>African cichlids</taxon>
        <taxon>Pseudocrenilabrinae</taxon>
        <taxon>Haplochromini</taxon>
        <taxon>Haplochromis</taxon>
    </lineage>
</organism>
<keyword evidence="5" id="KW-0732">Signal</keyword>
<keyword evidence="7" id="KW-1185">Reference proteome</keyword>
<dbReference type="Pfam" id="PF00489">
    <property type="entry name" value="IL6"/>
    <property type="match status" value="1"/>
</dbReference>
<dbReference type="AlphaFoldDB" id="A0A3Q2X2P5"/>
<reference evidence="6" key="1">
    <citation type="submission" date="2025-08" db="UniProtKB">
        <authorList>
            <consortium name="Ensembl"/>
        </authorList>
    </citation>
    <scope>IDENTIFICATION</scope>
</reference>
<dbReference type="PANTHER" id="PTHR48494:SF1">
    <property type="entry name" value="INTERLEUKIN-6"/>
    <property type="match status" value="1"/>
</dbReference>
<dbReference type="Proteomes" id="UP000264840">
    <property type="component" value="Unplaced"/>
</dbReference>
<dbReference type="SUPFAM" id="SSF47266">
    <property type="entry name" value="4-helical cytokines"/>
    <property type="match status" value="1"/>
</dbReference>
<dbReference type="GeneTree" id="ENSGT01030000235040"/>
<evidence type="ECO:0000256" key="4">
    <source>
        <dbReference type="ARBA" id="ARBA00023441"/>
    </source>
</evidence>
<proteinExistence type="inferred from homology"/>
<dbReference type="InterPro" id="IPR003574">
    <property type="entry name" value="IL-6-like"/>
</dbReference>
<dbReference type="PANTHER" id="PTHR48494">
    <property type="entry name" value="INTERLEUKIN-6"/>
    <property type="match status" value="1"/>
</dbReference>
<name>A0A3Q2X2P5_HAPBU</name>
<feature type="signal peptide" evidence="5">
    <location>
        <begin position="1"/>
        <end position="31"/>
    </location>
</feature>
<keyword evidence="3" id="KW-0011">Acute phase</keyword>
<dbReference type="InterPro" id="IPR009079">
    <property type="entry name" value="4_helix_cytokine-like_core"/>
</dbReference>
<evidence type="ECO:0000313" key="7">
    <source>
        <dbReference type="Proteomes" id="UP000264840"/>
    </source>
</evidence>
<dbReference type="Gene3D" id="1.20.1250.10">
    <property type="match status" value="1"/>
</dbReference>
<protein>
    <recommendedName>
        <fullName evidence="2">Interleukin-6</fullName>
    </recommendedName>
</protein>